<accession>A0A915E177</accession>
<sequence length="176" mass="19811">MATGDPELWLMDAQDGSNKRQLTFRKGFDGRASFTEDGRKIIYEATPTPTTDKELLSYETALRRPRNVQQTKPFIFDQSSTTLNLSHLYNPSSAKFASNDRIIFMPTTENTILMEVGSGAVARDVVINKATKKVAFASSERFVPLALFQLEKNRALTLFLADFIEPEPQPYLEAKP</sequence>
<keyword evidence="1" id="KW-1185">Reference proteome</keyword>
<dbReference type="WBParaSite" id="jg25107">
    <property type="protein sequence ID" value="jg25107"/>
    <property type="gene ID" value="jg25107"/>
</dbReference>
<organism evidence="1 2">
    <name type="scientific">Ditylenchus dipsaci</name>
    <dbReference type="NCBI Taxonomy" id="166011"/>
    <lineage>
        <taxon>Eukaryota</taxon>
        <taxon>Metazoa</taxon>
        <taxon>Ecdysozoa</taxon>
        <taxon>Nematoda</taxon>
        <taxon>Chromadorea</taxon>
        <taxon>Rhabditida</taxon>
        <taxon>Tylenchina</taxon>
        <taxon>Tylenchomorpha</taxon>
        <taxon>Sphaerularioidea</taxon>
        <taxon>Anguinidae</taxon>
        <taxon>Anguininae</taxon>
        <taxon>Ditylenchus</taxon>
    </lineage>
</organism>
<proteinExistence type="predicted"/>
<dbReference type="Gene3D" id="2.120.10.30">
    <property type="entry name" value="TolB, C-terminal domain"/>
    <property type="match status" value="1"/>
</dbReference>
<reference evidence="2" key="1">
    <citation type="submission" date="2022-11" db="UniProtKB">
        <authorList>
            <consortium name="WormBaseParasite"/>
        </authorList>
    </citation>
    <scope>IDENTIFICATION</scope>
</reference>
<dbReference type="AlphaFoldDB" id="A0A915E177"/>
<dbReference type="InterPro" id="IPR011042">
    <property type="entry name" value="6-blade_b-propeller_TolB-like"/>
</dbReference>
<name>A0A915E177_9BILA</name>
<protein>
    <submittedName>
        <fullName evidence="2">Dipeptidylpeptidase IV N-terminal domain-containing protein</fullName>
    </submittedName>
</protein>
<evidence type="ECO:0000313" key="2">
    <source>
        <dbReference type="WBParaSite" id="jg25107"/>
    </source>
</evidence>
<evidence type="ECO:0000313" key="1">
    <source>
        <dbReference type="Proteomes" id="UP000887574"/>
    </source>
</evidence>
<dbReference type="Proteomes" id="UP000887574">
    <property type="component" value="Unplaced"/>
</dbReference>